<keyword evidence="3" id="KW-1185">Reference proteome</keyword>
<dbReference type="InterPro" id="IPR011856">
    <property type="entry name" value="tRNA_endonuc-like_dom_sf"/>
</dbReference>
<protein>
    <submittedName>
        <fullName evidence="2">Restriction endonuclease</fullName>
    </submittedName>
</protein>
<feature type="domain" description="Restriction endonuclease type IV Mrr" evidence="1">
    <location>
        <begin position="179"/>
        <end position="269"/>
    </location>
</feature>
<name>A0A7X0VAE4_9ACTN</name>
<dbReference type="GO" id="GO:0009307">
    <property type="term" value="P:DNA restriction-modification system"/>
    <property type="evidence" value="ECO:0007669"/>
    <property type="project" value="InterPro"/>
</dbReference>
<evidence type="ECO:0000313" key="3">
    <source>
        <dbReference type="Proteomes" id="UP000523955"/>
    </source>
</evidence>
<dbReference type="SUPFAM" id="SSF52980">
    <property type="entry name" value="Restriction endonuclease-like"/>
    <property type="match status" value="1"/>
</dbReference>
<organism evidence="2 3">
    <name type="scientific">Nocardioides luti</name>
    <dbReference type="NCBI Taxonomy" id="2761101"/>
    <lineage>
        <taxon>Bacteria</taxon>
        <taxon>Bacillati</taxon>
        <taxon>Actinomycetota</taxon>
        <taxon>Actinomycetes</taxon>
        <taxon>Propionibacteriales</taxon>
        <taxon>Nocardioidaceae</taxon>
        <taxon>Nocardioides</taxon>
    </lineage>
</organism>
<comment type="caution">
    <text evidence="2">The sequence shown here is derived from an EMBL/GenBank/DDBJ whole genome shotgun (WGS) entry which is preliminary data.</text>
</comment>
<keyword evidence="2" id="KW-0255">Endonuclease</keyword>
<dbReference type="InterPro" id="IPR007560">
    <property type="entry name" value="Restrct_endonuc_IV_Mrr"/>
</dbReference>
<dbReference type="GO" id="GO:0003677">
    <property type="term" value="F:DNA binding"/>
    <property type="evidence" value="ECO:0007669"/>
    <property type="project" value="InterPro"/>
</dbReference>
<dbReference type="InterPro" id="IPR011335">
    <property type="entry name" value="Restrct_endonuc-II-like"/>
</dbReference>
<keyword evidence="2" id="KW-0378">Hydrolase</keyword>
<dbReference type="Gene3D" id="3.40.1350.10">
    <property type="match status" value="1"/>
</dbReference>
<gene>
    <name evidence="2" type="ORF">H5V45_09240</name>
</gene>
<dbReference type="AlphaFoldDB" id="A0A7X0VAE4"/>
<sequence length="297" mass="32898">MWKAAPAGWSYWRQPQPDEDAIARSQLVTRSDRLFQLNLMERLIRSYAEHLSGIESPKVRAHLAAQPIGAQRKVRKGMERAHQEASQSLNSTRDALLFVLRRDLPADESTIGWIRVAEPRLLNALAWSRHVLGLAPTESAVERRLRIFNSFPYGAVDLTGVDPRDDGNVDVDVVVPEAAWRQAEQLAAYAMRQFGFHDAHVTNSGADGGIDVQARRMVAQVKYMSRPIGRPDVQKLVGAADGLPVAFFSASGFTQQAEDFAAERAIALFRITLPQSVSPLNERALQLVTQGRTASPP</sequence>
<evidence type="ECO:0000259" key="1">
    <source>
        <dbReference type="Pfam" id="PF04471"/>
    </source>
</evidence>
<dbReference type="GO" id="GO:0004519">
    <property type="term" value="F:endonuclease activity"/>
    <property type="evidence" value="ECO:0007669"/>
    <property type="project" value="UniProtKB-KW"/>
</dbReference>
<dbReference type="Pfam" id="PF04471">
    <property type="entry name" value="Mrr_cat"/>
    <property type="match status" value="1"/>
</dbReference>
<dbReference type="Proteomes" id="UP000523955">
    <property type="component" value="Unassembled WGS sequence"/>
</dbReference>
<keyword evidence="2" id="KW-0540">Nuclease</keyword>
<dbReference type="EMBL" id="JACKXE010000001">
    <property type="protein sequence ID" value="MBB6627506.1"/>
    <property type="molecule type" value="Genomic_DNA"/>
</dbReference>
<dbReference type="RefSeq" id="WP_185252657.1">
    <property type="nucleotide sequence ID" value="NZ_JACKXE010000001.1"/>
</dbReference>
<evidence type="ECO:0000313" key="2">
    <source>
        <dbReference type="EMBL" id="MBB6627506.1"/>
    </source>
</evidence>
<proteinExistence type="predicted"/>
<reference evidence="2 3" key="1">
    <citation type="submission" date="2020-08" db="EMBL/GenBank/DDBJ databases">
        <authorList>
            <person name="Seo M.-J."/>
        </authorList>
    </citation>
    <scope>NUCLEOTIDE SEQUENCE [LARGE SCALE GENOMIC DNA]</scope>
    <source>
        <strain evidence="2 3">KIGAM211</strain>
    </source>
</reference>
<accession>A0A7X0VAE4</accession>